<dbReference type="EMBL" id="JAEUBF010001156">
    <property type="protein sequence ID" value="KAH3672319.1"/>
    <property type="molecule type" value="Genomic_DNA"/>
</dbReference>
<name>A0A9P8TB52_9ASCO</name>
<reference evidence="2" key="1">
    <citation type="journal article" date="2021" name="Open Biol.">
        <title>Shared evolutionary footprints suggest mitochondrial oxidative damage underlies multiple complex I losses in fungi.</title>
        <authorList>
            <person name="Schikora-Tamarit M.A."/>
            <person name="Marcet-Houben M."/>
            <person name="Nosek J."/>
            <person name="Gabaldon T."/>
        </authorList>
    </citation>
    <scope>NUCLEOTIDE SEQUENCE</scope>
    <source>
        <strain evidence="2">CBS6341</strain>
    </source>
</reference>
<protein>
    <submittedName>
        <fullName evidence="2">Uncharacterized protein</fullName>
    </submittedName>
</protein>
<keyword evidence="3" id="KW-1185">Reference proteome</keyword>
<organism evidence="2 3">
    <name type="scientific">Wickerhamomyces mucosus</name>
    <dbReference type="NCBI Taxonomy" id="1378264"/>
    <lineage>
        <taxon>Eukaryota</taxon>
        <taxon>Fungi</taxon>
        <taxon>Dikarya</taxon>
        <taxon>Ascomycota</taxon>
        <taxon>Saccharomycotina</taxon>
        <taxon>Saccharomycetes</taxon>
        <taxon>Phaffomycetales</taxon>
        <taxon>Wickerhamomycetaceae</taxon>
        <taxon>Wickerhamomyces</taxon>
    </lineage>
</organism>
<feature type="compositionally biased region" description="Basic and acidic residues" evidence="1">
    <location>
        <begin position="259"/>
        <end position="279"/>
    </location>
</feature>
<dbReference type="OrthoDB" id="3981134at2759"/>
<feature type="compositionally biased region" description="Polar residues" evidence="1">
    <location>
        <begin position="204"/>
        <end position="214"/>
    </location>
</feature>
<feature type="region of interest" description="Disordered" evidence="1">
    <location>
        <begin position="243"/>
        <end position="279"/>
    </location>
</feature>
<comment type="caution">
    <text evidence="2">The sequence shown here is derived from an EMBL/GenBank/DDBJ whole genome shotgun (WGS) entry which is preliminary data.</text>
</comment>
<feature type="region of interest" description="Disordered" evidence="1">
    <location>
        <begin position="1"/>
        <end position="22"/>
    </location>
</feature>
<accession>A0A9P8TB52</accession>
<evidence type="ECO:0000256" key="1">
    <source>
        <dbReference type="SAM" id="MobiDB-lite"/>
    </source>
</evidence>
<dbReference type="Proteomes" id="UP000769528">
    <property type="component" value="Unassembled WGS sequence"/>
</dbReference>
<dbReference type="AlphaFoldDB" id="A0A9P8TB52"/>
<proteinExistence type="predicted"/>
<feature type="compositionally biased region" description="Basic residues" evidence="1">
    <location>
        <begin position="191"/>
        <end position="200"/>
    </location>
</feature>
<feature type="region of interest" description="Disordered" evidence="1">
    <location>
        <begin position="172"/>
        <end position="219"/>
    </location>
</feature>
<sequence>MESVIQSTASVDKNIPKSLNEPQQLSKQGIIFTDQRNTNTSTITTLQSTQLKYSKNRLPNDDVKITYPTNRFKFVNNSPTTMHKPRKRMKPTFKVDSTVSFHSLPQSNQFNHILNGRQSLMIEQRLEKSKSSPQPIDTNSNTDLDSGLDTTNKSQEQVKFSGERKYVFQLNVKRAPGRPRKLPLDSEINKVKRPQGRPRKNPIEDTSNTANKSTPNKKKKIIEDVIATGISVSQPTISHSNIVTEEEPVKSTRAATDLESGKVKNDKPRDPRSKAKSREIDDLVIADELKLADAEARAKEQSLNEQQVALNAVNVSDRQ</sequence>
<feature type="compositionally biased region" description="Polar residues" evidence="1">
    <location>
        <begin position="1"/>
        <end position="11"/>
    </location>
</feature>
<gene>
    <name evidence="2" type="ORF">WICMUC_004290</name>
</gene>
<evidence type="ECO:0000313" key="2">
    <source>
        <dbReference type="EMBL" id="KAH3672319.1"/>
    </source>
</evidence>
<reference evidence="2" key="2">
    <citation type="submission" date="2021-01" db="EMBL/GenBank/DDBJ databases">
        <authorList>
            <person name="Schikora-Tamarit M.A."/>
        </authorList>
    </citation>
    <scope>NUCLEOTIDE SEQUENCE</scope>
    <source>
        <strain evidence="2">CBS6341</strain>
    </source>
</reference>
<feature type="region of interest" description="Disordered" evidence="1">
    <location>
        <begin position="126"/>
        <end position="157"/>
    </location>
</feature>
<evidence type="ECO:0000313" key="3">
    <source>
        <dbReference type="Proteomes" id="UP000769528"/>
    </source>
</evidence>
<feature type="compositionally biased region" description="Polar residues" evidence="1">
    <location>
        <begin position="131"/>
        <end position="157"/>
    </location>
</feature>